<feature type="domain" description="Major facilitator superfamily (MFS) profile" evidence="8">
    <location>
        <begin position="230"/>
        <end position="485"/>
    </location>
</feature>
<evidence type="ECO:0000256" key="7">
    <source>
        <dbReference type="SAM" id="Phobius"/>
    </source>
</evidence>
<evidence type="ECO:0000256" key="1">
    <source>
        <dbReference type="ARBA" id="ARBA00004141"/>
    </source>
</evidence>
<feature type="region of interest" description="Disordered" evidence="6">
    <location>
        <begin position="1"/>
        <end position="61"/>
    </location>
</feature>
<dbReference type="PANTHER" id="PTHR23506:SF26">
    <property type="entry name" value="MFS-TYPE TRANSPORTER SLC18B1"/>
    <property type="match status" value="1"/>
</dbReference>
<dbReference type="GO" id="GO:0016020">
    <property type="term" value="C:membrane"/>
    <property type="evidence" value="ECO:0007669"/>
    <property type="project" value="UniProtKB-SubCell"/>
</dbReference>
<dbReference type="Proteomes" id="UP000326759">
    <property type="component" value="Unassembled WGS sequence"/>
</dbReference>
<dbReference type="PROSITE" id="PS50850">
    <property type="entry name" value="MFS"/>
    <property type="match status" value="1"/>
</dbReference>
<dbReference type="InterPro" id="IPR036259">
    <property type="entry name" value="MFS_trans_sf"/>
</dbReference>
<sequence>MMANDREGSLTESKEEQNYTESAKYSSDSESKDLSYTEINAKTANSDEENNKNSQAYSESKLDLSQSFKTEKSDEDSPDCSSVYRSTTELIKSTEENDRFCWCCCARVQSNYKNCHQLFSEFSSRQWRVITMLCLGTLTSSLSVCLFPPFFPKLSLTRAAMNLAQMFGPALGGALHNAGGFKMPFFVLGSLQVIVSFVCAYFLPSFRGRKKNLNDETEKKGTFAVFKIPGVWISFITFIFSTMSNGFLSITLEPRVLRQFNISPFYVGLLFGLKDGANCFASPVWGWLCDKLGKTKVLIITGSFMAALSFILLGPFPGLPIQHTIWVIIIALILNGFGVGGQQVAGVVSAMKDTVDAGFPDEPDTHAFVASLWSSLSGGGRFISRAGSGFLVDTIGYRPTSAIVTSFHIFILVVSLTYVCLVELKEDKKDHPVKRRSMQIHVDTNSPTEPLGSKSASVSIPIMREDLEDSFMIGSSTSHRKYEKV</sequence>
<dbReference type="AlphaFoldDB" id="A0A5N5SV38"/>
<protein>
    <submittedName>
        <fullName evidence="9">MFS-type transporter</fullName>
    </submittedName>
</protein>
<dbReference type="InterPro" id="IPR050930">
    <property type="entry name" value="MFS_Vesicular_Transporter"/>
</dbReference>
<feature type="region of interest" description="Disordered" evidence="6">
    <location>
        <begin position="434"/>
        <end position="455"/>
    </location>
</feature>
<evidence type="ECO:0000313" key="10">
    <source>
        <dbReference type="Proteomes" id="UP000326759"/>
    </source>
</evidence>
<dbReference type="OrthoDB" id="446368at2759"/>
<dbReference type="EMBL" id="SEYY01019628">
    <property type="protein sequence ID" value="KAB7498083.1"/>
    <property type="molecule type" value="Genomic_DNA"/>
</dbReference>
<dbReference type="PANTHER" id="PTHR23506">
    <property type="entry name" value="GH10249P"/>
    <property type="match status" value="1"/>
</dbReference>
<feature type="transmembrane region" description="Helical" evidence="7">
    <location>
        <begin position="297"/>
        <end position="319"/>
    </location>
</feature>
<accession>A0A5N5SV38</accession>
<feature type="transmembrane region" description="Helical" evidence="7">
    <location>
        <begin position="185"/>
        <end position="203"/>
    </location>
</feature>
<dbReference type="Pfam" id="PF07690">
    <property type="entry name" value="MFS_1"/>
    <property type="match status" value="1"/>
</dbReference>
<dbReference type="Gene3D" id="1.20.1250.20">
    <property type="entry name" value="MFS general substrate transporter like domains"/>
    <property type="match status" value="2"/>
</dbReference>
<evidence type="ECO:0000256" key="3">
    <source>
        <dbReference type="ARBA" id="ARBA00022692"/>
    </source>
</evidence>
<dbReference type="GO" id="GO:0022857">
    <property type="term" value="F:transmembrane transporter activity"/>
    <property type="evidence" value="ECO:0007669"/>
    <property type="project" value="InterPro"/>
</dbReference>
<evidence type="ECO:0000256" key="4">
    <source>
        <dbReference type="ARBA" id="ARBA00022989"/>
    </source>
</evidence>
<evidence type="ECO:0000256" key="5">
    <source>
        <dbReference type="ARBA" id="ARBA00023136"/>
    </source>
</evidence>
<feature type="non-terminal residue" evidence="9">
    <location>
        <position position="485"/>
    </location>
</feature>
<gene>
    <name evidence="9" type="ORF">Anas_03669</name>
</gene>
<keyword evidence="10" id="KW-1185">Reference proteome</keyword>
<organism evidence="9 10">
    <name type="scientific">Armadillidium nasatum</name>
    <dbReference type="NCBI Taxonomy" id="96803"/>
    <lineage>
        <taxon>Eukaryota</taxon>
        <taxon>Metazoa</taxon>
        <taxon>Ecdysozoa</taxon>
        <taxon>Arthropoda</taxon>
        <taxon>Crustacea</taxon>
        <taxon>Multicrustacea</taxon>
        <taxon>Malacostraca</taxon>
        <taxon>Eumalacostraca</taxon>
        <taxon>Peracarida</taxon>
        <taxon>Isopoda</taxon>
        <taxon>Oniscidea</taxon>
        <taxon>Crinocheta</taxon>
        <taxon>Armadillidiidae</taxon>
        <taxon>Armadillidium</taxon>
    </lineage>
</organism>
<dbReference type="InterPro" id="IPR020846">
    <property type="entry name" value="MFS_dom"/>
</dbReference>
<keyword evidence="5 7" id="KW-0472">Membrane</keyword>
<evidence type="ECO:0000256" key="2">
    <source>
        <dbReference type="ARBA" id="ARBA00022448"/>
    </source>
</evidence>
<name>A0A5N5SV38_9CRUS</name>
<proteinExistence type="predicted"/>
<dbReference type="InterPro" id="IPR011701">
    <property type="entry name" value="MFS"/>
</dbReference>
<feature type="transmembrane region" description="Helical" evidence="7">
    <location>
        <begin position="403"/>
        <end position="424"/>
    </location>
</feature>
<evidence type="ECO:0000259" key="8">
    <source>
        <dbReference type="PROSITE" id="PS50850"/>
    </source>
</evidence>
<dbReference type="SUPFAM" id="SSF103473">
    <property type="entry name" value="MFS general substrate transporter"/>
    <property type="match status" value="1"/>
</dbReference>
<reference evidence="9 10" key="1">
    <citation type="journal article" date="2019" name="PLoS Biol.">
        <title>Sex chromosomes control vertical transmission of feminizing Wolbachia symbionts in an isopod.</title>
        <authorList>
            <person name="Becking T."/>
            <person name="Chebbi M.A."/>
            <person name="Giraud I."/>
            <person name="Moumen B."/>
            <person name="Laverre T."/>
            <person name="Caubet Y."/>
            <person name="Peccoud J."/>
            <person name="Gilbert C."/>
            <person name="Cordaux R."/>
        </authorList>
    </citation>
    <scope>NUCLEOTIDE SEQUENCE [LARGE SCALE GENOMIC DNA]</scope>
    <source>
        <strain evidence="9">ANa2</strain>
        <tissue evidence="9">Whole body excluding digestive tract and cuticle</tissue>
    </source>
</reference>
<feature type="compositionally biased region" description="Polar residues" evidence="6">
    <location>
        <begin position="52"/>
        <end position="61"/>
    </location>
</feature>
<feature type="transmembrane region" description="Helical" evidence="7">
    <location>
        <begin position="325"/>
        <end position="345"/>
    </location>
</feature>
<keyword evidence="3 7" id="KW-0812">Transmembrane</keyword>
<keyword evidence="4 7" id="KW-1133">Transmembrane helix</keyword>
<keyword evidence="2" id="KW-0813">Transport</keyword>
<feature type="transmembrane region" description="Helical" evidence="7">
    <location>
        <begin position="224"/>
        <end position="243"/>
    </location>
</feature>
<evidence type="ECO:0000256" key="6">
    <source>
        <dbReference type="SAM" id="MobiDB-lite"/>
    </source>
</evidence>
<evidence type="ECO:0000313" key="9">
    <source>
        <dbReference type="EMBL" id="KAB7498083.1"/>
    </source>
</evidence>
<feature type="compositionally biased region" description="Basic and acidic residues" evidence="6">
    <location>
        <begin position="1"/>
        <end position="17"/>
    </location>
</feature>
<comment type="subcellular location">
    <subcellularLocation>
        <location evidence="1">Membrane</location>
        <topology evidence="1">Multi-pass membrane protein</topology>
    </subcellularLocation>
</comment>
<comment type="caution">
    <text evidence="9">The sequence shown here is derived from an EMBL/GenBank/DDBJ whole genome shotgun (WGS) entry which is preliminary data.</text>
</comment>
<feature type="transmembrane region" description="Helical" evidence="7">
    <location>
        <begin position="129"/>
        <end position="151"/>
    </location>
</feature>
<feature type="compositionally biased region" description="Polar residues" evidence="6">
    <location>
        <begin position="442"/>
        <end position="455"/>
    </location>
</feature>